<reference evidence="1 2" key="1">
    <citation type="submission" date="2018-06" db="EMBL/GenBank/DDBJ databases">
        <authorList>
            <consortium name="Pathogen Informatics"/>
            <person name="Doyle S."/>
        </authorList>
    </citation>
    <scope>NUCLEOTIDE SEQUENCE [LARGE SCALE GENOMIC DNA]</scope>
    <source>
        <strain evidence="1 2">NCTC13102</strain>
    </source>
</reference>
<name>A0A2X3EIM6_9HELI</name>
<protein>
    <submittedName>
        <fullName evidence="1">Uncharacterized protein</fullName>
    </submittedName>
</protein>
<gene>
    <name evidence="1" type="ORF">NCTC13102_02111</name>
</gene>
<sequence>MSEKQREIALFNIGKSLVELLGEEQAIADLTILYERHPEMFRDESEVKEVIQKVVSEPEIIIRI</sequence>
<organism evidence="1 2">
    <name type="scientific">Helicobacter fennelliae</name>
    <dbReference type="NCBI Taxonomy" id="215"/>
    <lineage>
        <taxon>Bacteria</taxon>
        <taxon>Pseudomonadati</taxon>
        <taxon>Campylobacterota</taxon>
        <taxon>Epsilonproteobacteria</taxon>
        <taxon>Campylobacterales</taxon>
        <taxon>Helicobacteraceae</taxon>
        <taxon>Helicobacter</taxon>
    </lineage>
</organism>
<dbReference type="EMBL" id="UAWL01000020">
    <property type="protein sequence ID" value="SQC36301.1"/>
    <property type="molecule type" value="Genomic_DNA"/>
</dbReference>
<evidence type="ECO:0000313" key="2">
    <source>
        <dbReference type="Proteomes" id="UP000250166"/>
    </source>
</evidence>
<dbReference type="Proteomes" id="UP000250166">
    <property type="component" value="Unassembled WGS sequence"/>
</dbReference>
<dbReference type="RefSeq" id="WP_112059194.1">
    <property type="nucleotide sequence ID" value="NZ_UAWL01000020.1"/>
</dbReference>
<evidence type="ECO:0000313" key="1">
    <source>
        <dbReference type="EMBL" id="SQC36301.1"/>
    </source>
</evidence>
<dbReference type="AlphaFoldDB" id="A0A2X3EIM6"/>
<accession>A0A2X3EIM6</accession>
<proteinExistence type="predicted"/>